<keyword evidence="3" id="KW-0998">Cell outer membrane</keyword>
<dbReference type="PANTHER" id="PTHR37482">
    <property type="entry name" value="OUTER MEMBRANE PROTEIN ASSEMBLY FACTOR BAME"/>
    <property type="match status" value="1"/>
</dbReference>
<feature type="signal peptide" evidence="4">
    <location>
        <begin position="1"/>
        <end position="19"/>
    </location>
</feature>
<dbReference type="GO" id="GO:1990063">
    <property type="term" value="C:Bam protein complex"/>
    <property type="evidence" value="ECO:0007669"/>
    <property type="project" value="TreeGrafter"/>
</dbReference>
<evidence type="ECO:0000256" key="2">
    <source>
        <dbReference type="ARBA" id="ARBA00023136"/>
    </source>
</evidence>
<reference evidence="6 7" key="1">
    <citation type="submission" date="2020-08" db="EMBL/GenBank/DDBJ databases">
        <title>The genome sequence of type strain Novosphingobium piscinae KCTC 42194.</title>
        <authorList>
            <person name="Liu Y."/>
        </authorList>
    </citation>
    <scope>NUCLEOTIDE SEQUENCE [LARGE SCALE GENOMIC DNA]</scope>
    <source>
        <strain evidence="6 7">KCTC 42194</strain>
    </source>
</reference>
<dbReference type="GO" id="GO:0030674">
    <property type="term" value="F:protein-macromolecule adaptor activity"/>
    <property type="evidence" value="ECO:0007669"/>
    <property type="project" value="TreeGrafter"/>
</dbReference>
<evidence type="ECO:0000256" key="1">
    <source>
        <dbReference type="ARBA" id="ARBA00022729"/>
    </source>
</evidence>
<dbReference type="GO" id="GO:0051205">
    <property type="term" value="P:protein insertion into membrane"/>
    <property type="evidence" value="ECO:0007669"/>
    <property type="project" value="TreeGrafter"/>
</dbReference>
<gene>
    <name evidence="6" type="ORF">H7F53_16155</name>
</gene>
<dbReference type="AlphaFoldDB" id="A0A7X1G144"/>
<dbReference type="EMBL" id="JACLAX010000025">
    <property type="protein sequence ID" value="MBC2670686.1"/>
    <property type="molecule type" value="Genomic_DNA"/>
</dbReference>
<dbReference type="Pfam" id="PF04355">
    <property type="entry name" value="BamE"/>
    <property type="match status" value="1"/>
</dbReference>
<dbReference type="InterPro" id="IPR037873">
    <property type="entry name" value="BamE-like"/>
</dbReference>
<evidence type="ECO:0000256" key="4">
    <source>
        <dbReference type="SAM" id="SignalP"/>
    </source>
</evidence>
<comment type="caution">
    <text evidence="6">The sequence shown here is derived from an EMBL/GenBank/DDBJ whole genome shotgun (WGS) entry which is preliminary data.</text>
</comment>
<organism evidence="6 7">
    <name type="scientific">Novosphingobium piscinae</name>
    <dbReference type="NCBI Taxonomy" id="1507448"/>
    <lineage>
        <taxon>Bacteria</taxon>
        <taxon>Pseudomonadati</taxon>
        <taxon>Pseudomonadota</taxon>
        <taxon>Alphaproteobacteria</taxon>
        <taxon>Sphingomonadales</taxon>
        <taxon>Sphingomonadaceae</taxon>
        <taxon>Novosphingobium</taxon>
    </lineage>
</organism>
<feature type="chain" id="PRO_5030748537" evidence="4">
    <location>
        <begin position="20"/>
        <end position="166"/>
    </location>
</feature>
<dbReference type="InterPro" id="IPR007450">
    <property type="entry name" value="BamE_dom"/>
</dbReference>
<feature type="domain" description="Outer membrane protein assembly factor BamE" evidence="5">
    <location>
        <begin position="32"/>
        <end position="107"/>
    </location>
</feature>
<dbReference type="GO" id="GO:0043165">
    <property type="term" value="P:Gram-negative-bacterium-type cell outer membrane assembly"/>
    <property type="evidence" value="ECO:0007669"/>
    <property type="project" value="TreeGrafter"/>
</dbReference>
<dbReference type="InterPro" id="IPR026592">
    <property type="entry name" value="BamE"/>
</dbReference>
<protein>
    <submittedName>
        <fullName evidence="6">Outer membrane protein assembly factor BamE</fullName>
    </submittedName>
</protein>
<keyword evidence="2" id="KW-0472">Membrane</keyword>
<name>A0A7X1G144_9SPHN</name>
<sequence length="166" mass="17574">MRVNMQVFSRLVMGGAVLAALAGCSSIQDHRGYLIDQALIDSVQPGVDNKLSVERTLGRPTFVAQFGAPAWYYVSIDTRQAAFTRPQPKQQTILRITFDDAGNVSGIDKRGVEKVVRLDPDGHKTPTLGRDRSFLEDLFGNIGAVGAAGMGGPAQGGNTGTGPNGS</sequence>
<dbReference type="PROSITE" id="PS51257">
    <property type="entry name" value="PROKAR_LIPOPROTEIN"/>
    <property type="match status" value="1"/>
</dbReference>
<dbReference type="Gene3D" id="3.30.1450.10">
    <property type="match status" value="1"/>
</dbReference>
<evidence type="ECO:0000256" key="3">
    <source>
        <dbReference type="ARBA" id="ARBA00023237"/>
    </source>
</evidence>
<dbReference type="PANTHER" id="PTHR37482:SF1">
    <property type="entry name" value="OUTER MEMBRANE PROTEIN ASSEMBLY FACTOR BAME"/>
    <property type="match status" value="1"/>
</dbReference>
<keyword evidence="1 4" id="KW-0732">Signal</keyword>
<proteinExistence type="predicted"/>
<dbReference type="Proteomes" id="UP000551327">
    <property type="component" value="Unassembled WGS sequence"/>
</dbReference>
<evidence type="ECO:0000313" key="7">
    <source>
        <dbReference type="Proteomes" id="UP000551327"/>
    </source>
</evidence>
<evidence type="ECO:0000259" key="5">
    <source>
        <dbReference type="Pfam" id="PF04355"/>
    </source>
</evidence>
<evidence type="ECO:0000313" key="6">
    <source>
        <dbReference type="EMBL" id="MBC2670686.1"/>
    </source>
</evidence>
<accession>A0A7X1G144</accession>
<keyword evidence="7" id="KW-1185">Reference proteome</keyword>